<feature type="domain" description="TtsA-like Glycoside hydrolase family 108" evidence="1">
    <location>
        <begin position="25"/>
        <end position="100"/>
    </location>
</feature>
<dbReference type="InterPro" id="IPR018537">
    <property type="entry name" value="Peptidoglycan-bd_3"/>
</dbReference>
<reference evidence="3 4" key="2">
    <citation type="journal article" date="2022" name="Mar. Drugs">
        <title>Bioassay-Guided Fractionation Leads to the Detection of Cholic Acid Generated by the Rare Thalassomonas sp.</title>
        <authorList>
            <person name="Pheiffer F."/>
            <person name="Schneider Y.K."/>
            <person name="Hansen E.H."/>
            <person name="Andersen J.H."/>
            <person name="Isaksson J."/>
            <person name="Busche T."/>
            <person name="R C."/>
            <person name="Kalinowski J."/>
            <person name="Zyl L.V."/>
            <person name="Trindade M."/>
        </authorList>
    </citation>
    <scope>NUCLEOTIDE SEQUENCE [LARGE SCALE GENOMIC DNA]</scope>
    <source>
        <strain evidence="3 4">XOM25</strain>
    </source>
</reference>
<protein>
    <submittedName>
        <fullName evidence="3">Peptidoglycan-binding protein</fullName>
    </submittedName>
</protein>
<dbReference type="InterPro" id="IPR023346">
    <property type="entry name" value="Lysozyme-like_dom_sf"/>
</dbReference>
<evidence type="ECO:0000313" key="3">
    <source>
        <dbReference type="EMBL" id="WDE07275.1"/>
    </source>
</evidence>
<sequence length="186" mass="20632">MKHSIKQIYSSLDPSLPDTARKAIARILDEEGGHVNHAADRGKETKYGISSRWYPGVDIASLTLNEAAQIYYRDYWLKNKCHTLPPEIALTLFDCAVNQGGTFARKTLQKALGVTDDGLIGMKTISAAFAAPRLILLAKYTKLRCQRYTDIASRDNTQQVFLKGWVSRALDILVECQSIALGVDDA</sequence>
<dbReference type="EMBL" id="CP059733">
    <property type="protein sequence ID" value="WDE07275.1"/>
    <property type="molecule type" value="Genomic_DNA"/>
</dbReference>
<dbReference type="Pfam" id="PF05838">
    <property type="entry name" value="Glyco_hydro_108"/>
    <property type="match status" value="1"/>
</dbReference>
<accession>A0AAF0CBN1</accession>
<gene>
    <name evidence="3" type="ORF">SG34_010495</name>
</gene>
<dbReference type="SUPFAM" id="SSF53955">
    <property type="entry name" value="Lysozyme-like"/>
    <property type="match status" value="1"/>
</dbReference>
<reference evidence="3 4" key="1">
    <citation type="journal article" date="2015" name="Genome Announc.">
        <title>Draft Genome Sequences of Marine Isolates of Thalassomonas viridans and Thalassomonas actiniarum.</title>
        <authorList>
            <person name="Olonade I."/>
            <person name="van Zyl L.J."/>
            <person name="Trindade M."/>
        </authorList>
    </citation>
    <scope>NUCLEOTIDE SEQUENCE [LARGE SCALE GENOMIC DNA]</scope>
    <source>
        <strain evidence="3 4">XOM25</strain>
    </source>
</reference>
<dbReference type="AlphaFoldDB" id="A0AAF0CBN1"/>
<evidence type="ECO:0000313" key="4">
    <source>
        <dbReference type="Proteomes" id="UP000032352"/>
    </source>
</evidence>
<evidence type="ECO:0000259" key="2">
    <source>
        <dbReference type="Pfam" id="PF09374"/>
    </source>
</evidence>
<dbReference type="KEGG" id="tvd:SG34_010495"/>
<keyword evidence="4" id="KW-1185">Reference proteome</keyword>
<dbReference type="InterPro" id="IPR008565">
    <property type="entry name" value="TtsA-like_GH18_dom"/>
</dbReference>
<organism evidence="3 4">
    <name type="scientific">Thalassomonas viridans</name>
    <dbReference type="NCBI Taxonomy" id="137584"/>
    <lineage>
        <taxon>Bacteria</taxon>
        <taxon>Pseudomonadati</taxon>
        <taxon>Pseudomonadota</taxon>
        <taxon>Gammaproteobacteria</taxon>
        <taxon>Alteromonadales</taxon>
        <taxon>Colwelliaceae</taxon>
        <taxon>Thalassomonas</taxon>
    </lineage>
</organism>
<dbReference type="RefSeq" id="WP_053047127.1">
    <property type="nucleotide sequence ID" value="NZ_CP059733.1"/>
</dbReference>
<dbReference type="Proteomes" id="UP000032352">
    <property type="component" value="Chromosome"/>
</dbReference>
<dbReference type="Gene3D" id="1.20.141.10">
    <property type="entry name" value="Chitosanase, subunit A, domain 1"/>
    <property type="match status" value="1"/>
</dbReference>
<dbReference type="CDD" id="cd13926">
    <property type="entry name" value="N-acetylmuramidase_GH108"/>
    <property type="match status" value="1"/>
</dbReference>
<proteinExistence type="predicted"/>
<name>A0AAF0CBN1_9GAMM</name>
<feature type="domain" description="Peptidoglycan binding" evidence="2">
    <location>
        <begin position="106"/>
        <end position="169"/>
    </location>
</feature>
<evidence type="ECO:0000259" key="1">
    <source>
        <dbReference type="Pfam" id="PF05838"/>
    </source>
</evidence>
<dbReference type="Pfam" id="PF09374">
    <property type="entry name" value="PG_binding_3"/>
    <property type="match status" value="1"/>
</dbReference>